<proteinExistence type="predicted"/>
<feature type="transmembrane region" description="Helical" evidence="1">
    <location>
        <begin position="6"/>
        <end position="25"/>
    </location>
</feature>
<accession>A0AA45WMK6</accession>
<name>A0AA45WMK6_9BACL</name>
<organism evidence="2 3">
    <name type="scientific">Laceyella tengchongensis</name>
    <dbReference type="NCBI Taxonomy" id="574699"/>
    <lineage>
        <taxon>Bacteria</taxon>
        <taxon>Bacillati</taxon>
        <taxon>Bacillota</taxon>
        <taxon>Bacilli</taxon>
        <taxon>Bacillales</taxon>
        <taxon>Thermoactinomycetaceae</taxon>
        <taxon>Laceyella</taxon>
    </lineage>
</organism>
<comment type="caution">
    <text evidence="2">The sequence shown here is derived from an EMBL/GenBank/DDBJ whole genome shotgun (WGS) entry which is preliminary data.</text>
</comment>
<evidence type="ECO:0000313" key="2">
    <source>
        <dbReference type="EMBL" id="SMP14682.1"/>
    </source>
</evidence>
<keyword evidence="1" id="KW-0812">Transmembrane</keyword>
<dbReference type="EMBL" id="FXTU01000002">
    <property type="protein sequence ID" value="SMP14682.1"/>
    <property type="molecule type" value="Genomic_DNA"/>
</dbReference>
<keyword evidence="1" id="KW-1133">Transmembrane helix</keyword>
<gene>
    <name evidence="2" type="ORF">SAMN06265361_102612</name>
</gene>
<dbReference type="RefSeq" id="WP_102993158.1">
    <property type="nucleotide sequence ID" value="NZ_FXTU01000002.1"/>
</dbReference>
<keyword evidence="3" id="KW-1185">Reference proteome</keyword>
<dbReference type="InterPro" id="IPR024623">
    <property type="entry name" value="YtxH"/>
</dbReference>
<reference evidence="2" key="1">
    <citation type="submission" date="2017-05" db="EMBL/GenBank/DDBJ databases">
        <authorList>
            <person name="Varghese N."/>
            <person name="Submissions S."/>
        </authorList>
    </citation>
    <scope>NUCLEOTIDE SEQUENCE</scope>
    <source>
        <strain evidence="2">DSM 45262</strain>
    </source>
</reference>
<evidence type="ECO:0000256" key="1">
    <source>
        <dbReference type="SAM" id="Phobius"/>
    </source>
</evidence>
<dbReference type="Proteomes" id="UP001157946">
    <property type="component" value="Unassembled WGS sequence"/>
</dbReference>
<dbReference type="AlphaFoldDB" id="A0AA45WMK6"/>
<protein>
    <submittedName>
        <fullName evidence="2">YtxH-like protein</fullName>
    </submittedName>
</protein>
<sequence>MSKGKYFMAGAVIGGLIGAATALLATTKTGNEIRKELGKGLELAKERGKELYLTIKSQAPVESKWEKVNDEGTVLVNRYIDAPSSKTPDYISIEDKK</sequence>
<dbReference type="Pfam" id="PF12732">
    <property type="entry name" value="YtxH"/>
    <property type="match status" value="1"/>
</dbReference>
<keyword evidence="1" id="KW-0472">Membrane</keyword>
<evidence type="ECO:0000313" key="3">
    <source>
        <dbReference type="Proteomes" id="UP001157946"/>
    </source>
</evidence>